<protein>
    <submittedName>
        <fullName evidence="2">Uncharacterized protein</fullName>
    </submittedName>
</protein>
<accession>A0A0K0NQ02</accession>
<keyword evidence="1" id="KW-1133">Transmembrane helix</keyword>
<dbReference type="AlphaFoldDB" id="A0A0K0NQ02"/>
<feature type="transmembrane region" description="Helical" evidence="1">
    <location>
        <begin position="12"/>
        <end position="30"/>
    </location>
</feature>
<reference evidence="2" key="1">
    <citation type="journal article" date="2015" name="Antimicrob. Agents Chemother.">
        <title>Characterization of an Enterobacter cloacae Strain Producing both KPC and NDM Carbapenemases by Whole-Genome Sequencing.</title>
        <authorList>
            <person name="Wu W."/>
            <person name="Feng Y."/>
            <person name="Carattoli A."/>
            <person name="Zong Z."/>
        </authorList>
    </citation>
    <scope>NUCLEOTIDE SEQUENCE</scope>
    <source>
        <strain evidence="2">WCHECl-14653</strain>
        <plasmid evidence="2">pKPC2-EC14653</plasmid>
    </source>
</reference>
<sequence length="99" mass="11194">MKSDEASWFKHVLNLSAAIIFAGFLFYLFYSEYRGDKIATEEQLLKISQGTPCAGEAFRKVLLNNPETLTLRSANKIASECDERDKQLQVLSKTRSDEG</sequence>
<keyword evidence="1" id="KW-0472">Membrane</keyword>
<keyword evidence="1" id="KW-0812">Transmembrane</keyword>
<proteinExistence type="predicted"/>
<gene>
    <name evidence="2" type="ORF">pKPC2_EC14653_00077</name>
</gene>
<geneLocation type="plasmid" evidence="2">
    <name>pKPC2-EC14653</name>
</geneLocation>
<evidence type="ECO:0000256" key="1">
    <source>
        <dbReference type="SAM" id="Phobius"/>
    </source>
</evidence>
<keyword evidence="2" id="KW-0614">Plasmid</keyword>
<evidence type="ECO:0000313" key="2">
    <source>
        <dbReference type="EMBL" id="AKN19680.1"/>
    </source>
</evidence>
<name>A0A0K0NQ02_ENTCL</name>
<dbReference type="RefSeq" id="WP_053390307.1">
    <property type="nucleotide sequence ID" value="NZ_KP868646.1"/>
</dbReference>
<dbReference type="EMBL" id="KP868646">
    <property type="protein sequence ID" value="AKN19680.1"/>
    <property type="molecule type" value="Genomic_DNA"/>
</dbReference>
<organism evidence="2">
    <name type="scientific">Enterobacter cloacae</name>
    <dbReference type="NCBI Taxonomy" id="550"/>
    <lineage>
        <taxon>Bacteria</taxon>
        <taxon>Pseudomonadati</taxon>
        <taxon>Pseudomonadota</taxon>
        <taxon>Gammaproteobacteria</taxon>
        <taxon>Enterobacterales</taxon>
        <taxon>Enterobacteriaceae</taxon>
        <taxon>Enterobacter</taxon>
        <taxon>Enterobacter cloacae complex</taxon>
    </lineage>
</organism>